<dbReference type="AlphaFoldDB" id="A0A1E5KWJ0"/>
<dbReference type="EMBL" id="MIEK01000027">
    <property type="protein sequence ID" value="OEH82168.1"/>
    <property type="molecule type" value="Genomic_DNA"/>
</dbReference>
<proteinExistence type="predicted"/>
<reference evidence="1 2" key="1">
    <citation type="submission" date="2016-09" db="EMBL/GenBank/DDBJ databases">
        <authorList>
            <person name="Capua I."/>
            <person name="De Benedictis P."/>
            <person name="Joannis T."/>
            <person name="Lombin L.H."/>
            <person name="Cattoli G."/>
        </authorList>
    </citation>
    <scope>NUCLEOTIDE SEQUENCE [LARGE SCALE GENOMIC DNA]</scope>
    <source>
        <strain evidence="1 2">LMG 25899</strain>
    </source>
</reference>
<dbReference type="Proteomes" id="UP000095256">
    <property type="component" value="Unassembled WGS sequence"/>
</dbReference>
<evidence type="ECO:0000313" key="1">
    <source>
        <dbReference type="EMBL" id="OEH82168.1"/>
    </source>
</evidence>
<comment type="caution">
    <text evidence="1">The sequence shown here is derived from an EMBL/GenBank/DDBJ whole genome shotgun (WGS) entry which is preliminary data.</text>
</comment>
<organism evidence="1 2">
    <name type="scientific">Enterococcus rivorum</name>
    <dbReference type="NCBI Taxonomy" id="762845"/>
    <lineage>
        <taxon>Bacteria</taxon>
        <taxon>Bacillati</taxon>
        <taxon>Bacillota</taxon>
        <taxon>Bacilli</taxon>
        <taxon>Lactobacillales</taxon>
        <taxon>Enterococcaceae</taxon>
        <taxon>Enterococcus</taxon>
    </lineage>
</organism>
<name>A0A1E5KWJ0_9ENTE</name>
<evidence type="ECO:0000313" key="2">
    <source>
        <dbReference type="Proteomes" id="UP000095256"/>
    </source>
</evidence>
<sequence>MDQAFVSAVASKRNHIPRKSLNYKTPLEVFMKLLNATEKGAIGWFKKGPKNYFSQFRVTSYEVIIC</sequence>
<keyword evidence="2" id="KW-1185">Reference proteome</keyword>
<protein>
    <recommendedName>
        <fullName evidence="3">Transposase</fullName>
    </recommendedName>
</protein>
<gene>
    <name evidence="1" type="ORF">BCR26_14315</name>
</gene>
<evidence type="ECO:0008006" key="3">
    <source>
        <dbReference type="Google" id="ProtNLM"/>
    </source>
</evidence>
<accession>A0A1E5KWJ0</accession>